<feature type="transmembrane region" description="Helical" evidence="7">
    <location>
        <begin position="419"/>
        <end position="440"/>
    </location>
</feature>
<evidence type="ECO:0000259" key="8">
    <source>
        <dbReference type="PROSITE" id="PS50850"/>
    </source>
</evidence>
<dbReference type="InterPro" id="IPR036259">
    <property type="entry name" value="MFS_trans_sf"/>
</dbReference>
<dbReference type="InterPro" id="IPR011701">
    <property type="entry name" value="MFS"/>
</dbReference>
<evidence type="ECO:0000256" key="5">
    <source>
        <dbReference type="ARBA" id="ARBA00023136"/>
    </source>
</evidence>
<evidence type="ECO:0000313" key="9">
    <source>
        <dbReference type="EMBL" id="GLY65064.1"/>
    </source>
</evidence>
<dbReference type="Pfam" id="PF07690">
    <property type="entry name" value="MFS_1"/>
    <property type="match status" value="1"/>
</dbReference>
<dbReference type="RefSeq" id="WP_084144157.1">
    <property type="nucleotide sequence ID" value="NZ_BSTI01000003.1"/>
</dbReference>
<dbReference type="PANTHER" id="PTHR23501:SF191">
    <property type="entry name" value="VACUOLAR BASIC AMINO ACID TRANSPORTER 4"/>
    <property type="match status" value="1"/>
</dbReference>
<feature type="transmembrane region" description="Helical" evidence="7">
    <location>
        <begin position="98"/>
        <end position="117"/>
    </location>
</feature>
<keyword evidence="2" id="KW-0813">Transport</keyword>
<feature type="transmembrane region" description="Helical" evidence="7">
    <location>
        <begin position="256"/>
        <end position="274"/>
    </location>
</feature>
<feature type="transmembrane region" description="Helical" evidence="7">
    <location>
        <begin position="192"/>
        <end position="210"/>
    </location>
</feature>
<dbReference type="InterPro" id="IPR020846">
    <property type="entry name" value="MFS_dom"/>
</dbReference>
<protein>
    <submittedName>
        <fullName evidence="9">MFS transporter</fullName>
    </submittedName>
</protein>
<feature type="compositionally biased region" description="Pro residues" evidence="6">
    <location>
        <begin position="1"/>
        <end position="10"/>
    </location>
</feature>
<dbReference type="Proteomes" id="UP001165136">
    <property type="component" value="Unassembled WGS sequence"/>
</dbReference>
<keyword evidence="4 7" id="KW-1133">Transmembrane helix</keyword>
<dbReference type="PANTHER" id="PTHR23501">
    <property type="entry name" value="MAJOR FACILITATOR SUPERFAMILY"/>
    <property type="match status" value="1"/>
</dbReference>
<dbReference type="Gene3D" id="1.20.1720.10">
    <property type="entry name" value="Multidrug resistance protein D"/>
    <property type="match status" value="1"/>
</dbReference>
<evidence type="ECO:0000256" key="7">
    <source>
        <dbReference type="SAM" id="Phobius"/>
    </source>
</evidence>
<feature type="domain" description="Major facilitator superfamily (MFS) profile" evidence="8">
    <location>
        <begin position="32"/>
        <end position="477"/>
    </location>
</feature>
<feature type="region of interest" description="Disordered" evidence="6">
    <location>
        <begin position="1"/>
        <end position="22"/>
    </location>
</feature>
<feature type="transmembrane region" description="Helical" evidence="7">
    <location>
        <begin position="323"/>
        <end position="343"/>
    </location>
</feature>
<name>A0A9W6VFN7_9PSEU</name>
<accession>A0A9W6VFN7</accession>
<evidence type="ECO:0000256" key="4">
    <source>
        <dbReference type="ARBA" id="ARBA00022989"/>
    </source>
</evidence>
<sequence>MADPEAPIPAQPSGTPAPSDLGRGHNAFPWRFVTPLYLGSALNPVNSSLIATALVPIAHAINVPVGQTAVLVSALYLASAIAQPTSGKLAEVFGPRRMFLAGIALVLTGGVLGGVGSDLATLVVARILIGIGTSAGYPSAMLMIRRRADAAGLAEPPGGVLGGLQIAGAVTAVVGLPIGGVLVDALGWRTTFLINLPTTVIAFAMAACWLPRDIRADVPKRPRDIAARVDALGIAGFAGAMAALLVFLMSLPHTDWWALGVAIVLGSALVGWELRAGNPFIDFRLLATNLALTRTYLRLALTTLCIYAVLYGLTQWLEAGRGISSMTSGLLLLPMTGLSAIVVRPLAQRNLVRGPLIVAAVSCLGGSAGILLLNGGTPVIAVIAITLVFGITLGTTSIGNQTALYTQVTAAQLGTAAGLLRTAAYLGSIGSSAIIGIVFHENVTDHGLHIVGVIMIAVSALAVVVTVLDRRLRSRGRVASEID</sequence>
<evidence type="ECO:0000256" key="1">
    <source>
        <dbReference type="ARBA" id="ARBA00004429"/>
    </source>
</evidence>
<dbReference type="GO" id="GO:0022857">
    <property type="term" value="F:transmembrane transporter activity"/>
    <property type="evidence" value="ECO:0007669"/>
    <property type="project" value="InterPro"/>
</dbReference>
<feature type="transmembrane region" description="Helical" evidence="7">
    <location>
        <begin position="49"/>
        <end position="77"/>
    </location>
</feature>
<dbReference type="SUPFAM" id="SSF103473">
    <property type="entry name" value="MFS general substrate transporter"/>
    <property type="match status" value="1"/>
</dbReference>
<keyword evidence="3 7" id="KW-0812">Transmembrane</keyword>
<dbReference type="GO" id="GO:0005886">
    <property type="term" value="C:plasma membrane"/>
    <property type="evidence" value="ECO:0007669"/>
    <property type="project" value="UniProtKB-SubCell"/>
</dbReference>
<evidence type="ECO:0000256" key="3">
    <source>
        <dbReference type="ARBA" id="ARBA00022692"/>
    </source>
</evidence>
<organism evidence="9 10">
    <name type="scientific">Amycolatopsis taiwanensis</name>
    <dbReference type="NCBI Taxonomy" id="342230"/>
    <lineage>
        <taxon>Bacteria</taxon>
        <taxon>Bacillati</taxon>
        <taxon>Actinomycetota</taxon>
        <taxon>Actinomycetes</taxon>
        <taxon>Pseudonocardiales</taxon>
        <taxon>Pseudonocardiaceae</taxon>
        <taxon>Amycolatopsis</taxon>
    </lineage>
</organism>
<keyword evidence="5 7" id="KW-0472">Membrane</keyword>
<evidence type="ECO:0000256" key="2">
    <source>
        <dbReference type="ARBA" id="ARBA00022448"/>
    </source>
</evidence>
<comment type="subcellular location">
    <subcellularLocation>
        <location evidence="1">Cell inner membrane</location>
        <topology evidence="1">Multi-pass membrane protein</topology>
    </subcellularLocation>
</comment>
<feature type="transmembrane region" description="Helical" evidence="7">
    <location>
        <begin position="295"/>
        <end position="317"/>
    </location>
</feature>
<feature type="transmembrane region" description="Helical" evidence="7">
    <location>
        <begin position="164"/>
        <end position="186"/>
    </location>
</feature>
<dbReference type="Gene3D" id="1.20.1250.20">
    <property type="entry name" value="MFS general substrate transporter like domains"/>
    <property type="match status" value="1"/>
</dbReference>
<dbReference type="PROSITE" id="PS50850">
    <property type="entry name" value="MFS"/>
    <property type="match status" value="1"/>
</dbReference>
<feature type="transmembrane region" description="Helical" evidence="7">
    <location>
        <begin position="379"/>
        <end position="398"/>
    </location>
</feature>
<keyword evidence="10" id="KW-1185">Reference proteome</keyword>
<proteinExistence type="predicted"/>
<evidence type="ECO:0000313" key="10">
    <source>
        <dbReference type="Proteomes" id="UP001165136"/>
    </source>
</evidence>
<evidence type="ECO:0000256" key="6">
    <source>
        <dbReference type="SAM" id="MobiDB-lite"/>
    </source>
</evidence>
<feature type="transmembrane region" description="Helical" evidence="7">
    <location>
        <begin position="231"/>
        <end position="250"/>
    </location>
</feature>
<feature type="transmembrane region" description="Helical" evidence="7">
    <location>
        <begin position="446"/>
        <end position="468"/>
    </location>
</feature>
<reference evidence="9" key="1">
    <citation type="submission" date="2023-03" db="EMBL/GenBank/DDBJ databases">
        <title>Amycolatopsis taiwanensis NBRC 103393.</title>
        <authorList>
            <person name="Ichikawa N."/>
            <person name="Sato H."/>
            <person name="Tonouchi N."/>
        </authorList>
    </citation>
    <scope>NUCLEOTIDE SEQUENCE</scope>
    <source>
        <strain evidence="9">NBRC 103393</strain>
    </source>
</reference>
<feature type="transmembrane region" description="Helical" evidence="7">
    <location>
        <begin position="355"/>
        <end position="373"/>
    </location>
</feature>
<feature type="transmembrane region" description="Helical" evidence="7">
    <location>
        <begin position="123"/>
        <end position="144"/>
    </location>
</feature>
<dbReference type="EMBL" id="BSTI01000003">
    <property type="protein sequence ID" value="GLY65064.1"/>
    <property type="molecule type" value="Genomic_DNA"/>
</dbReference>
<comment type="caution">
    <text evidence="9">The sequence shown here is derived from an EMBL/GenBank/DDBJ whole genome shotgun (WGS) entry which is preliminary data.</text>
</comment>
<gene>
    <name evidence="9" type="ORF">Atai01_16830</name>
</gene>
<dbReference type="AlphaFoldDB" id="A0A9W6VFN7"/>